<evidence type="ECO:0000313" key="5">
    <source>
        <dbReference type="Proteomes" id="UP001444661"/>
    </source>
</evidence>
<organism evidence="4 5">
    <name type="scientific">Apiospora rasikravindrae</name>
    <dbReference type="NCBI Taxonomy" id="990691"/>
    <lineage>
        <taxon>Eukaryota</taxon>
        <taxon>Fungi</taxon>
        <taxon>Dikarya</taxon>
        <taxon>Ascomycota</taxon>
        <taxon>Pezizomycotina</taxon>
        <taxon>Sordariomycetes</taxon>
        <taxon>Xylariomycetidae</taxon>
        <taxon>Amphisphaeriales</taxon>
        <taxon>Apiosporaceae</taxon>
        <taxon>Apiospora</taxon>
    </lineage>
</organism>
<dbReference type="PANTHER" id="PTHR24134:SF9">
    <property type="entry name" value="ANKYRIN REPEAT AND SOCS BOX PROTEIN 8"/>
    <property type="match status" value="1"/>
</dbReference>
<dbReference type="PROSITE" id="PS50181">
    <property type="entry name" value="FBOX"/>
    <property type="match status" value="1"/>
</dbReference>
<name>A0ABR1TD27_9PEZI</name>
<evidence type="ECO:0000313" key="4">
    <source>
        <dbReference type="EMBL" id="KAK8043578.1"/>
    </source>
</evidence>
<evidence type="ECO:0000259" key="3">
    <source>
        <dbReference type="PROSITE" id="PS50181"/>
    </source>
</evidence>
<dbReference type="SUPFAM" id="SSF48403">
    <property type="entry name" value="Ankyrin repeat"/>
    <property type="match status" value="1"/>
</dbReference>
<dbReference type="PANTHER" id="PTHR24134">
    <property type="entry name" value="ANKYRIN REPEAT-CONTAINING PROTEIN DDB_G0279043"/>
    <property type="match status" value="1"/>
</dbReference>
<comment type="caution">
    <text evidence="4">The sequence shown here is derived from an EMBL/GenBank/DDBJ whole genome shotgun (WGS) entry which is preliminary data.</text>
</comment>
<feature type="domain" description="F-box" evidence="3">
    <location>
        <begin position="1"/>
        <end position="45"/>
    </location>
</feature>
<dbReference type="InterPro" id="IPR002110">
    <property type="entry name" value="Ankyrin_rpt"/>
</dbReference>
<dbReference type="Proteomes" id="UP001444661">
    <property type="component" value="Unassembled WGS sequence"/>
</dbReference>
<evidence type="ECO:0000256" key="2">
    <source>
        <dbReference type="ARBA" id="ARBA00023043"/>
    </source>
</evidence>
<proteinExistence type="predicted"/>
<gene>
    <name evidence="4" type="ORF">PG993_006008</name>
</gene>
<dbReference type="EMBL" id="JAQQWK010000004">
    <property type="protein sequence ID" value="KAK8043578.1"/>
    <property type="molecule type" value="Genomic_DNA"/>
</dbReference>
<accession>A0ABR1TD27</accession>
<protein>
    <recommendedName>
        <fullName evidence="3">F-box domain-containing protein</fullName>
    </recommendedName>
</protein>
<dbReference type="Gene3D" id="1.25.40.20">
    <property type="entry name" value="Ankyrin repeat-containing domain"/>
    <property type="match status" value="2"/>
</dbReference>
<keyword evidence="2" id="KW-0040">ANK repeat</keyword>
<dbReference type="InterPro" id="IPR036770">
    <property type="entry name" value="Ankyrin_rpt-contain_sf"/>
</dbReference>
<dbReference type="InterPro" id="IPR001810">
    <property type="entry name" value="F-box_dom"/>
</dbReference>
<reference evidence="4 5" key="1">
    <citation type="submission" date="2023-01" db="EMBL/GenBank/DDBJ databases">
        <title>Analysis of 21 Apiospora genomes using comparative genomics revels a genus with tremendous synthesis potential of carbohydrate active enzymes and secondary metabolites.</title>
        <authorList>
            <person name="Sorensen T."/>
        </authorList>
    </citation>
    <scope>NUCLEOTIDE SEQUENCE [LARGE SCALE GENOMIC DNA]</scope>
    <source>
        <strain evidence="4 5">CBS 33761</strain>
    </source>
</reference>
<keyword evidence="1" id="KW-0677">Repeat</keyword>
<sequence>MSLGAFPAEVVLRIASFAGQSDLNSLSRACRGFDILLRPQLYSNDRKGAKKALLWGVDMGVVGTVVKARQAGYDLNESWVREPESGYASAMPKELIFAANGEGNWCYRTALVRAIRNGHHAVARYMLDERVPLDRRTIDKTNYCNVYLRPIHHIILAAAEQAHPLDTAAKRAPWQNLLLSVLQKGVDANSLGILNEDPGREITPLGLSMRPECPWEITQVLLQNGANPTKPTGFWIWPDTVSSQPFQLVWQQLLNAEERLWDCPVHCFMKICLLLEYIPDLASLHVKNEPLLPLICSRVSSQRREFLSIVKSRAQGLDPNARNPLSRLFTDMFDTNMGQKIRDSEIRLEYARSAKDMLQTLLSFGANPDSHRDWPPLHNLCPPLHNICISGYDAPQWDGIVETLVDYGARLVPDTPHSRFMTPLHCVCLARGHLHLKRLEQLVQLGSSVNAVGLTGNTPLSILRRRNQAEPSSSLQAGMKILRRYGAVFTEDLSQIGR</sequence>
<evidence type="ECO:0000256" key="1">
    <source>
        <dbReference type="ARBA" id="ARBA00022737"/>
    </source>
</evidence>
<keyword evidence="5" id="KW-1185">Reference proteome</keyword>
<dbReference type="SMART" id="SM00248">
    <property type="entry name" value="ANK"/>
    <property type="match status" value="3"/>
</dbReference>